<reference evidence="6" key="1">
    <citation type="submission" date="2022-01" db="EMBL/GenBank/DDBJ databases">
        <authorList>
            <person name="King R."/>
        </authorList>
    </citation>
    <scope>NUCLEOTIDE SEQUENCE</scope>
</reference>
<evidence type="ECO:0000256" key="5">
    <source>
        <dbReference type="SAM" id="SignalP"/>
    </source>
</evidence>
<dbReference type="Gene3D" id="2.120.10.30">
    <property type="entry name" value="TolB, C-terminal domain"/>
    <property type="match status" value="1"/>
</dbReference>
<name>A0A9N9WLG1_9DIPT</name>
<accession>A0A9N9WLG1</accession>
<comment type="subcellular location">
    <subcellularLocation>
        <location evidence="1">Secreted</location>
    </subcellularLocation>
</comment>
<proteinExistence type="inferred from homology"/>
<evidence type="ECO:0000256" key="2">
    <source>
        <dbReference type="ARBA" id="ARBA00009127"/>
    </source>
</evidence>
<dbReference type="PANTHER" id="PTHR10009:SF10">
    <property type="entry name" value="L-DOPACHROME TAUTOMERASE YELLOW-F-RELATED"/>
    <property type="match status" value="1"/>
</dbReference>
<dbReference type="AlphaFoldDB" id="A0A9N9WLG1"/>
<reference evidence="6" key="2">
    <citation type="submission" date="2022-10" db="EMBL/GenBank/DDBJ databases">
        <authorList>
            <consortium name="ENA_rothamsted_submissions"/>
            <consortium name="culmorum"/>
            <person name="King R."/>
        </authorList>
    </citation>
    <scope>NUCLEOTIDE SEQUENCE</scope>
</reference>
<evidence type="ECO:0000256" key="4">
    <source>
        <dbReference type="ARBA" id="ARBA00022729"/>
    </source>
</evidence>
<comment type="similarity">
    <text evidence="2">Belongs to the major royal jelly protein family.</text>
</comment>
<dbReference type="Proteomes" id="UP001153620">
    <property type="component" value="Chromosome 1"/>
</dbReference>
<protein>
    <recommendedName>
        <fullName evidence="8">Yellow-related salivary protein</fullName>
    </recommendedName>
</protein>
<dbReference type="EMBL" id="OU895877">
    <property type="protein sequence ID" value="CAG9797406.1"/>
    <property type="molecule type" value="Genomic_DNA"/>
</dbReference>
<keyword evidence="4 5" id="KW-0732">Signal</keyword>
<dbReference type="PANTHER" id="PTHR10009">
    <property type="entry name" value="PROTEIN YELLOW-RELATED"/>
    <property type="match status" value="1"/>
</dbReference>
<dbReference type="Pfam" id="PF03022">
    <property type="entry name" value="MRJP"/>
    <property type="match status" value="1"/>
</dbReference>
<evidence type="ECO:0000313" key="6">
    <source>
        <dbReference type="EMBL" id="CAG9797406.1"/>
    </source>
</evidence>
<evidence type="ECO:0000313" key="7">
    <source>
        <dbReference type="Proteomes" id="UP001153620"/>
    </source>
</evidence>
<feature type="chain" id="PRO_5040174171" description="Yellow-related salivary protein" evidence="5">
    <location>
        <begin position="17"/>
        <end position="405"/>
    </location>
</feature>
<dbReference type="InterPro" id="IPR017996">
    <property type="entry name" value="MRJP/yellow-related"/>
</dbReference>
<gene>
    <name evidence="6" type="ORF">CHIRRI_LOCUS405</name>
</gene>
<evidence type="ECO:0008006" key="8">
    <source>
        <dbReference type="Google" id="ProtNLM"/>
    </source>
</evidence>
<dbReference type="PRINTS" id="PR01366">
    <property type="entry name" value="ROYALJELLY"/>
</dbReference>
<sequence>MKLLILLSCFFGISSCLEEFIKWNQIEYENLPETGNFPFIQYNNVPQGFAPYKDKIFIAVPRRNHGIPSTLNYVKLEHGKDVYTNPKLQSYPNYETNELDPSNQANPNRIISVYRPRVDECDRLWFVDSGVINTSGNLSIIQRPSIWVFDLKTDQLVKRFEIPENVVRDGLGLASITVDVIDCNGNSFAYIPDLLNSQMIIYNLQDDKAYRMQHNYFRMNPFEGDFDVDGLQFSWDDGIFSITLSNIDNDGYRTAYFHPMSSFSEFAVSTSVLRNETLASRGYHGNDVKLVGNRGKNTQSTMHSFHAATGVVYYAQINKNAVSCWNSNRELKSTNFKEVVRDDVKLIYPSDLKVSGDDLYVMSNRMIRHIYSKLDTNDFNFRIFKISIKDARCSATQTRRRKFRN</sequence>
<dbReference type="OrthoDB" id="7776143at2759"/>
<keyword evidence="7" id="KW-1185">Reference proteome</keyword>
<dbReference type="SUPFAM" id="SSF101898">
    <property type="entry name" value="NHL repeat"/>
    <property type="match status" value="1"/>
</dbReference>
<keyword evidence="3" id="KW-0964">Secreted</keyword>
<dbReference type="PROSITE" id="PS51257">
    <property type="entry name" value="PROKAR_LIPOPROTEIN"/>
    <property type="match status" value="1"/>
</dbReference>
<organism evidence="6 7">
    <name type="scientific">Chironomus riparius</name>
    <dbReference type="NCBI Taxonomy" id="315576"/>
    <lineage>
        <taxon>Eukaryota</taxon>
        <taxon>Metazoa</taxon>
        <taxon>Ecdysozoa</taxon>
        <taxon>Arthropoda</taxon>
        <taxon>Hexapoda</taxon>
        <taxon>Insecta</taxon>
        <taxon>Pterygota</taxon>
        <taxon>Neoptera</taxon>
        <taxon>Endopterygota</taxon>
        <taxon>Diptera</taxon>
        <taxon>Nematocera</taxon>
        <taxon>Chironomoidea</taxon>
        <taxon>Chironomidae</taxon>
        <taxon>Chironominae</taxon>
        <taxon>Chironomus</taxon>
    </lineage>
</organism>
<feature type="signal peptide" evidence="5">
    <location>
        <begin position="1"/>
        <end position="16"/>
    </location>
</feature>
<evidence type="ECO:0000256" key="3">
    <source>
        <dbReference type="ARBA" id="ARBA00022525"/>
    </source>
</evidence>
<dbReference type="InterPro" id="IPR011042">
    <property type="entry name" value="6-blade_b-propeller_TolB-like"/>
</dbReference>
<dbReference type="GO" id="GO:0005576">
    <property type="term" value="C:extracellular region"/>
    <property type="evidence" value="ECO:0007669"/>
    <property type="project" value="UniProtKB-SubCell"/>
</dbReference>
<evidence type="ECO:0000256" key="1">
    <source>
        <dbReference type="ARBA" id="ARBA00004613"/>
    </source>
</evidence>